<dbReference type="EMBL" id="VNIQ01000004">
    <property type="protein sequence ID" value="TYQ04158.1"/>
    <property type="molecule type" value="Genomic_DNA"/>
</dbReference>
<proteinExistence type="predicted"/>
<protein>
    <submittedName>
        <fullName evidence="1">Uncharacterized protein</fullName>
    </submittedName>
</protein>
<dbReference type="AlphaFoldDB" id="A0A652YQQ1"/>
<evidence type="ECO:0000313" key="1">
    <source>
        <dbReference type="EMBL" id="TYQ04158.1"/>
    </source>
</evidence>
<name>A0A652YQQ1_NOCGL</name>
<accession>A0A652YQQ1</accession>
<gene>
    <name evidence="1" type="ORF">FNL38_104535</name>
</gene>
<organism evidence="1">
    <name type="scientific">Nocardia globerula</name>
    <dbReference type="NCBI Taxonomy" id="1818"/>
    <lineage>
        <taxon>Bacteria</taxon>
        <taxon>Bacillati</taxon>
        <taxon>Actinomycetota</taxon>
        <taxon>Actinomycetes</taxon>
        <taxon>Mycobacteriales</taxon>
        <taxon>Nocardiaceae</taxon>
        <taxon>Nocardia</taxon>
    </lineage>
</organism>
<reference evidence="1" key="1">
    <citation type="submission" date="2019-07" db="EMBL/GenBank/DDBJ databases">
        <title>Genomic Encyclopedia of Type Strains, Phase IV (KMG-IV): sequencing the most valuable type-strain genomes for metagenomic binning, comparative biology and taxonomic classification.</title>
        <authorList>
            <person name="Goeker M."/>
        </authorList>
    </citation>
    <scope>NUCLEOTIDE SEQUENCE</scope>
    <source>
        <strain evidence="1">DSM 44596</strain>
    </source>
</reference>
<comment type="caution">
    <text evidence="1">The sequence shown here is derived from an EMBL/GenBank/DDBJ whole genome shotgun (WGS) entry which is preliminary data.</text>
</comment>
<sequence length="132" mass="14143">MASVLEEFGPRVDVGVLLEESASLAFGHTAPHSEFDAVVESVGAALHQDRAVSADCCCLTLRGTSNEKLIRIYFAAARLCYPGDASLCLFDIQTATRGGCVHSLVPSTKYVRRLEGEQHNISASVAGYHDES</sequence>